<evidence type="ECO:0000313" key="3">
    <source>
        <dbReference type="Proteomes" id="UP000684084"/>
    </source>
</evidence>
<feature type="region of interest" description="Disordered" evidence="1">
    <location>
        <begin position="26"/>
        <end position="66"/>
    </location>
</feature>
<comment type="caution">
    <text evidence="2">The sequence shown here is derived from an EMBL/GenBank/DDBJ whole genome shotgun (WGS) entry which is preliminary data.</text>
</comment>
<dbReference type="AlphaFoldDB" id="A0A915Z1P2"/>
<gene>
    <name evidence="2" type="ORF">CHRIB12_LOCUS7525</name>
</gene>
<proteinExistence type="predicted"/>
<reference evidence="2" key="1">
    <citation type="submission" date="2020-05" db="EMBL/GenBank/DDBJ databases">
        <authorList>
            <person name="Rincon C."/>
            <person name="Sanders R I."/>
            <person name="Robbins C."/>
            <person name="Chaturvedi A."/>
        </authorList>
    </citation>
    <scope>NUCLEOTIDE SEQUENCE</scope>
    <source>
        <strain evidence="2">CHB12</strain>
    </source>
</reference>
<sequence>MTNDQMTKDANDSHFRTLAELELDIETESSSSQNLSIKTQNSSKRNIEELNLETDDDNVGKRNKTR</sequence>
<accession>A0A915Z1P2</accession>
<name>A0A915Z1P2_9GLOM</name>
<dbReference type="EMBL" id="CAGKOT010000013">
    <property type="protein sequence ID" value="CAB5359040.1"/>
    <property type="molecule type" value="Genomic_DNA"/>
</dbReference>
<dbReference type="Proteomes" id="UP000684084">
    <property type="component" value="Unassembled WGS sequence"/>
</dbReference>
<evidence type="ECO:0000256" key="1">
    <source>
        <dbReference type="SAM" id="MobiDB-lite"/>
    </source>
</evidence>
<organism evidence="2 3">
    <name type="scientific">Rhizophagus irregularis</name>
    <dbReference type="NCBI Taxonomy" id="588596"/>
    <lineage>
        <taxon>Eukaryota</taxon>
        <taxon>Fungi</taxon>
        <taxon>Fungi incertae sedis</taxon>
        <taxon>Mucoromycota</taxon>
        <taxon>Glomeromycotina</taxon>
        <taxon>Glomeromycetes</taxon>
        <taxon>Glomerales</taxon>
        <taxon>Glomeraceae</taxon>
        <taxon>Rhizophagus</taxon>
    </lineage>
</organism>
<feature type="compositionally biased region" description="Polar residues" evidence="1">
    <location>
        <begin position="28"/>
        <end position="44"/>
    </location>
</feature>
<evidence type="ECO:0000313" key="2">
    <source>
        <dbReference type="EMBL" id="CAB5359040.1"/>
    </source>
</evidence>
<protein>
    <submittedName>
        <fullName evidence="2">Uncharacterized protein</fullName>
    </submittedName>
</protein>